<feature type="compositionally biased region" description="Polar residues" evidence="1">
    <location>
        <begin position="153"/>
        <end position="163"/>
    </location>
</feature>
<feature type="region of interest" description="Disordered" evidence="1">
    <location>
        <begin position="153"/>
        <end position="172"/>
    </location>
</feature>
<keyword evidence="2" id="KW-0732">Signal</keyword>
<protein>
    <recommendedName>
        <fullName evidence="5">Lipoprotein</fullName>
    </recommendedName>
</protein>
<evidence type="ECO:0000256" key="2">
    <source>
        <dbReference type="SAM" id="SignalP"/>
    </source>
</evidence>
<keyword evidence="4" id="KW-1185">Reference proteome</keyword>
<sequence>MTNKRIGSIVAVVAATTFALAGCSDSVDTSAPTTTQAQATTTAEAKSGTFDINMHVAGMADKSYASGLCKFYDASLQPGDPVVLKGADGSLLGKSTLVLDHVDTTSDLCDLAFSIKGVKAGESAYEITVGDYKPIVVSEQELQHPYYLSPRTSVQAAAGSESQPIKPDKVGS</sequence>
<dbReference type="PROSITE" id="PS51257">
    <property type="entry name" value="PROKAR_LIPOPROTEIN"/>
    <property type="match status" value="1"/>
</dbReference>
<dbReference type="AlphaFoldDB" id="A0A848L1Y7"/>
<organism evidence="3 4">
    <name type="scientific">Gordonia asplenii</name>
    <dbReference type="NCBI Taxonomy" id="2725283"/>
    <lineage>
        <taxon>Bacteria</taxon>
        <taxon>Bacillati</taxon>
        <taxon>Actinomycetota</taxon>
        <taxon>Actinomycetes</taxon>
        <taxon>Mycobacteriales</taxon>
        <taxon>Gordoniaceae</taxon>
        <taxon>Gordonia</taxon>
    </lineage>
</organism>
<gene>
    <name evidence="3" type="ORF">HH308_15045</name>
</gene>
<proteinExistence type="predicted"/>
<feature type="signal peptide" evidence="2">
    <location>
        <begin position="1"/>
        <end position="21"/>
    </location>
</feature>
<dbReference type="Proteomes" id="UP000550729">
    <property type="component" value="Unassembled WGS sequence"/>
</dbReference>
<evidence type="ECO:0008006" key="5">
    <source>
        <dbReference type="Google" id="ProtNLM"/>
    </source>
</evidence>
<dbReference type="EMBL" id="JABBNB010000014">
    <property type="protein sequence ID" value="NMO02531.1"/>
    <property type="molecule type" value="Genomic_DNA"/>
</dbReference>
<evidence type="ECO:0000313" key="4">
    <source>
        <dbReference type="Proteomes" id="UP000550729"/>
    </source>
</evidence>
<comment type="caution">
    <text evidence="3">The sequence shown here is derived from an EMBL/GenBank/DDBJ whole genome shotgun (WGS) entry which is preliminary data.</text>
</comment>
<reference evidence="3 4" key="1">
    <citation type="submission" date="2020-04" db="EMBL/GenBank/DDBJ databases">
        <title>Gordonia sp. nov. TBRC 11910.</title>
        <authorList>
            <person name="Suriyachadkun C."/>
        </authorList>
    </citation>
    <scope>NUCLEOTIDE SEQUENCE [LARGE SCALE GENOMIC DNA]</scope>
    <source>
        <strain evidence="3 4">TBRC 11910</strain>
    </source>
</reference>
<accession>A0A848L1Y7</accession>
<name>A0A848L1Y7_9ACTN</name>
<evidence type="ECO:0000313" key="3">
    <source>
        <dbReference type="EMBL" id="NMO02531.1"/>
    </source>
</evidence>
<dbReference type="RefSeq" id="WP_170195027.1">
    <property type="nucleotide sequence ID" value="NZ_JABBNB010000014.1"/>
</dbReference>
<evidence type="ECO:0000256" key="1">
    <source>
        <dbReference type="SAM" id="MobiDB-lite"/>
    </source>
</evidence>
<feature type="chain" id="PRO_5039160729" description="Lipoprotein" evidence="2">
    <location>
        <begin position="22"/>
        <end position="172"/>
    </location>
</feature>